<proteinExistence type="predicted"/>
<name>A0A0C2FBK6_9BILA</name>
<organism evidence="3 4">
    <name type="scientific">Ancylostoma duodenale</name>
    <dbReference type="NCBI Taxonomy" id="51022"/>
    <lineage>
        <taxon>Eukaryota</taxon>
        <taxon>Metazoa</taxon>
        <taxon>Ecdysozoa</taxon>
        <taxon>Nematoda</taxon>
        <taxon>Chromadorea</taxon>
        <taxon>Rhabditida</taxon>
        <taxon>Rhabditina</taxon>
        <taxon>Rhabditomorpha</taxon>
        <taxon>Strongyloidea</taxon>
        <taxon>Ancylostomatidae</taxon>
        <taxon>Ancylostomatinae</taxon>
        <taxon>Ancylostoma</taxon>
    </lineage>
</organism>
<protein>
    <submittedName>
        <fullName evidence="3">Uncharacterized protein</fullName>
    </submittedName>
</protein>
<evidence type="ECO:0000313" key="3">
    <source>
        <dbReference type="EMBL" id="KIH42416.1"/>
    </source>
</evidence>
<feature type="compositionally biased region" description="Basic and acidic residues" evidence="2">
    <location>
        <begin position="10"/>
        <end position="21"/>
    </location>
</feature>
<dbReference type="EMBL" id="KN795742">
    <property type="protein sequence ID" value="KIH42416.1"/>
    <property type="molecule type" value="Genomic_DNA"/>
</dbReference>
<gene>
    <name evidence="3" type="ORF">ANCDUO_27599</name>
</gene>
<dbReference type="OrthoDB" id="7477315at2759"/>
<dbReference type="Proteomes" id="UP000054047">
    <property type="component" value="Unassembled WGS sequence"/>
</dbReference>
<accession>A0A0C2FBK6</accession>
<feature type="region of interest" description="Disordered" evidence="2">
    <location>
        <begin position="1"/>
        <end position="29"/>
    </location>
</feature>
<feature type="region of interest" description="Disordered" evidence="2">
    <location>
        <begin position="233"/>
        <end position="289"/>
    </location>
</feature>
<evidence type="ECO:0000256" key="1">
    <source>
        <dbReference type="SAM" id="Coils"/>
    </source>
</evidence>
<evidence type="ECO:0000256" key="2">
    <source>
        <dbReference type="SAM" id="MobiDB-lite"/>
    </source>
</evidence>
<dbReference type="AlphaFoldDB" id="A0A0C2FBK6"/>
<keyword evidence="4" id="KW-1185">Reference proteome</keyword>
<feature type="coiled-coil region" evidence="1">
    <location>
        <begin position="62"/>
        <end position="89"/>
    </location>
</feature>
<evidence type="ECO:0000313" key="4">
    <source>
        <dbReference type="Proteomes" id="UP000054047"/>
    </source>
</evidence>
<reference evidence="3 4" key="1">
    <citation type="submission" date="2013-12" db="EMBL/GenBank/DDBJ databases">
        <title>Draft genome of the parsitic nematode Ancylostoma duodenale.</title>
        <authorList>
            <person name="Mitreva M."/>
        </authorList>
    </citation>
    <scope>NUCLEOTIDE SEQUENCE [LARGE SCALE GENOMIC DNA]</scope>
    <source>
        <strain evidence="3 4">Zhejiang</strain>
    </source>
</reference>
<feature type="compositionally biased region" description="Polar residues" evidence="2">
    <location>
        <begin position="280"/>
        <end position="289"/>
    </location>
</feature>
<sequence length="289" mass="32278">MNTPRLPGKLQERQKRPRLEVQESPSAPNEFDTAAELLISDDTLPINLRTVIGYLMEKAKQLDFVLDKNRELTVENQQISNEVIGLRAENQSLKIALGQQVSSSPTSANLSQSQKSMNPNSVTSFDDVERNRSVVIAGVEESRAVQASLRVNYDFNCVSQIFDFLSIDCAPVSVYRMGRPRQGVARLLKVVLPASYFARLALRRASYLRHFKVKGIFMRPSLSKAERDRIRAERAARPNMSKPITSSTSNDVPPVSSQFQFNKSVNPDIHKGPSVVRGSRINSSSSLNM</sequence>
<feature type="region of interest" description="Disordered" evidence="2">
    <location>
        <begin position="104"/>
        <end position="123"/>
    </location>
</feature>
<feature type="compositionally biased region" description="Polar residues" evidence="2">
    <location>
        <begin position="242"/>
        <end position="265"/>
    </location>
</feature>
<keyword evidence="1" id="KW-0175">Coiled coil</keyword>